<keyword evidence="2" id="KW-1185">Reference proteome</keyword>
<dbReference type="EC" id="2.3.2.27" evidence="1"/>
<dbReference type="Proteomes" id="UP001145114">
    <property type="component" value="Unassembled WGS sequence"/>
</dbReference>
<organism evidence="1 2">
    <name type="scientific">Spiromyces aspiralis</name>
    <dbReference type="NCBI Taxonomy" id="68401"/>
    <lineage>
        <taxon>Eukaryota</taxon>
        <taxon>Fungi</taxon>
        <taxon>Fungi incertae sedis</taxon>
        <taxon>Zoopagomycota</taxon>
        <taxon>Kickxellomycotina</taxon>
        <taxon>Kickxellomycetes</taxon>
        <taxon>Kickxellales</taxon>
        <taxon>Kickxellaceae</taxon>
        <taxon>Spiromyces</taxon>
    </lineage>
</organism>
<sequence>MDMDFVDIEDPTDWPEALPHLHQLDAHLRCPICKEYFTTAMMLTSCGHNFCSLCIRRYLTTEKKCPSCRKSVDDSELLPNRLIDSITRSFRSNRWAMDGTQEIYKTKTAKKR</sequence>
<accession>A0ACC1HWK9</accession>
<keyword evidence="1" id="KW-0808">Transferase</keyword>
<keyword evidence="1" id="KW-0012">Acyltransferase</keyword>
<proteinExistence type="predicted"/>
<evidence type="ECO:0000313" key="1">
    <source>
        <dbReference type="EMBL" id="KAJ1679617.1"/>
    </source>
</evidence>
<comment type="caution">
    <text evidence="1">The sequence shown here is derived from an EMBL/GenBank/DDBJ whole genome shotgun (WGS) entry which is preliminary data.</text>
</comment>
<name>A0ACC1HWK9_9FUNG</name>
<dbReference type="EMBL" id="JAMZIH010000271">
    <property type="protein sequence ID" value="KAJ1679617.1"/>
    <property type="molecule type" value="Genomic_DNA"/>
</dbReference>
<protein>
    <submittedName>
        <fullName evidence="1">E3 ubiquitin-protein ligase rad18</fullName>
        <ecNumber evidence="1">2.3.2.27</ecNumber>
    </submittedName>
</protein>
<evidence type="ECO:0000313" key="2">
    <source>
        <dbReference type="Proteomes" id="UP001145114"/>
    </source>
</evidence>
<gene>
    <name evidence="1" type="primary">RAD18_1</name>
    <name evidence="1" type="ORF">EV182_001678</name>
</gene>
<reference evidence="1" key="1">
    <citation type="submission" date="2022-06" db="EMBL/GenBank/DDBJ databases">
        <title>Phylogenomic reconstructions and comparative analyses of Kickxellomycotina fungi.</title>
        <authorList>
            <person name="Reynolds N.K."/>
            <person name="Stajich J.E."/>
            <person name="Barry K."/>
            <person name="Grigoriev I.V."/>
            <person name="Crous P."/>
            <person name="Smith M.E."/>
        </authorList>
    </citation>
    <scope>NUCLEOTIDE SEQUENCE</scope>
    <source>
        <strain evidence="1">RSA 2271</strain>
    </source>
</reference>